<accession>A0AAV5V3W8</accession>
<comment type="caution">
    <text evidence="2">The sequence shown here is derived from an EMBL/GenBank/DDBJ whole genome shotgun (WGS) entry which is preliminary data.</text>
</comment>
<protein>
    <submittedName>
        <fullName evidence="2">Uncharacterized protein</fullName>
    </submittedName>
</protein>
<proteinExistence type="predicted"/>
<evidence type="ECO:0000313" key="2">
    <source>
        <dbReference type="EMBL" id="GMT14285.1"/>
    </source>
</evidence>
<dbReference type="Proteomes" id="UP001432322">
    <property type="component" value="Unassembled WGS sequence"/>
</dbReference>
<dbReference type="EMBL" id="BTSY01000002">
    <property type="protein sequence ID" value="GMT14285.1"/>
    <property type="molecule type" value="Genomic_DNA"/>
</dbReference>
<keyword evidence="1" id="KW-0812">Transmembrane</keyword>
<feature type="non-terminal residue" evidence="2">
    <location>
        <position position="1"/>
    </location>
</feature>
<reference evidence="2" key="1">
    <citation type="submission" date="2023-10" db="EMBL/GenBank/DDBJ databases">
        <title>Genome assembly of Pristionchus species.</title>
        <authorList>
            <person name="Yoshida K."/>
            <person name="Sommer R.J."/>
        </authorList>
    </citation>
    <scope>NUCLEOTIDE SEQUENCE</scope>
    <source>
        <strain evidence="2">RS5133</strain>
    </source>
</reference>
<keyword evidence="1" id="KW-1133">Transmembrane helix</keyword>
<gene>
    <name evidence="2" type="ORF">PFISCL1PPCAC_5582</name>
</gene>
<keyword evidence="1" id="KW-0472">Membrane</keyword>
<keyword evidence="3" id="KW-1185">Reference proteome</keyword>
<evidence type="ECO:0000256" key="1">
    <source>
        <dbReference type="SAM" id="Phobius"/>
    </source>
</evidence>
<sequence>LLFLFFVTVHSANRKEAEEELRYLSDNARSYLTQLLISSVAISILIFAFVLCICDVAIRILFDLCRRGRKSEIDIERGSNRTLNTVDTVDSRVDTPYFSISSPIYGNIIKPSPSVLV</sequence>
<organism evidence="2 3">
    <name type="scientific">Pristionchus fissidentatus</name>
    <dbReference type="NCBI Taxonomy" id="1538716"/>
    <lineage>
        <taxon>Eukaryota</taxon>
        <taxon>Metazoa</taxon>
        <taxon>Ecdysozoa</taxon>
        <taxon>Nematoda</taxon>
        <taxon>Chromadorea</taxon>
        <taxon>Rhabditida</taxon>
        <taxon>Rhabditina</taxon>
        <taxon>Diplogasteromorpha</taxon>
        <taxon>Diplogasteroidea</taxon>
        <taxon>Neodiplogasteridae</taxon>
        <taxon>Pristionchus</taxon>
    </lineage>
</organism>
<name>A0AAV5V3W8_9BILA</name>
<dbReference type="AlphaFoldDB" id="A0AAV5V3W8"/>
<feature type="transmembrane region" description="Helical" evidence="1">
    <location>
        <begin position="38"/>
        <end position="62"/>
    </location>
</feature>
<evidence type="ECO:0000313" key="3">
    <source>
        <dbReference type="Proteomes" id="UP001432322"/>
    </source>
</evidence>